<evidence type="ECO:0000256" key="4">
    <source>
        <dbReference type="ARBA" id="ARBA00022714"/>
    </source>
</evidence>
<dbReference type="InterPro" id="IPR008333">
    <property type="entry name" value="Cbr1-like_FAD-bd_dom"/>
</dbReference>
<dbReference type="GO" id="GO:0046872">
    <property type="term" value="F:metal ion binding"/>
    <property type="evidence" value="ECO:0007669"/>
    <property type="project" value="UniProtKB-KW"/>
</dbReference>
<dbReference type="PROSITE" id="PS51085">
    <property type="entry name" value="2FE2S_FER_2"/>
    <property type="match status" value="1"/>
</dbReference>
<dbReference type="CDD" id="cd00207">
    <property type="entry name" value="fer2"/>
    <property type="match status" value="1"/>
</dbReference>
<dbReference type="Proteomes" id="UP000001739">
    <property type="component" value="Plasmid pBPHYT01"/>
</dbReference>
<dbReference type="InterPro" id="IPR017938">
    <property type="entry name" value="Riboflavin_synthase-like_b-brl"/>
</dbReference>
<dbReference type="InterPro" id="IPR001041">
    <property type="entry name" value="2Fe-2S_ferredoxin-type"/>
</dbReference>
<proteinExistence type="predicted"/>
<dbReference type="InterPro" id="IPR050415">
    <property type="entry name" value="MRET"/>
</dbReference>
<dbReference type="InterPro" id="IPR054582">
    <property type="entry name" value="DmmA-like_N"/>
</dbReference>
<dbReference type="GO" id="GO:0051537">
    <property type="term" value="F:2 iron, 2 sulfur cluster binding"/>
    <property type="evidence" value="ECO:0007669"/>
    <property type="project" value="UniProtKB-KW"/>
</dbReference>
<accession>B2TGZ0</accession>
<keyword evidence="6" id="KW-0560">Oxidoreductase</keyword>
<evidence type="ECO:0000259" key="10">
    <source>
        <dbReference type="PROSITE" id="PS51384"/>
    </source>
</evidence>
<evidence type="ECO:0000256" key="7">
    <source>
        <dbReference type="ARBA" id="ARBA00023004"/>
    </source>
</evidence>
<dbReference type="InterPro" id="IPR036010">
    <property type="entry name" value="2Fe-2S_ferredoxin-like_sf"/>
</dbReference>
<dbReference type="InterPro" id="IPR006058">
    <property type="entry name" value="2Fe2S_fd_BS"/>
</dbReference>
<evidence type="ECO:0000256" key="8">
    <source>
        <dbReference type="ARBA" id="ARBA00023014"/>
    </source>
</evidence>
<dbReference type="PANTHER" id="PTHR47354">
    <property type="entry name" value="NADH OXIDOREDUCTASE HCR"/>
    <property type="match status" value="1"/>
</dbReference>
<keyword evidence="5" id="KW-0479">Metal-binding</keyword>
<evidence type="ECO:0000313" key="12">
    <source>
        <dbReference type="Proteomes" id="UP000001739"/>
    </source>
</evidence>
<dbReference type="AlphaFoldDB" id="B2TGZ0"/>
<dbReference type="Pfam" id="PF00111">
    <property type="entry name" value="Fer2"/>
    <property type="match status" value="1"/>
</dbReference>
<dbReference type="HOGENOM" id="CLU_003827_17_0_4"/>
<dbReference type="Gene3D" id="3.10.20.30">
    <property type="match status" value="1"/>
</dbReference>
<evidence type="ECO:0000313" key="11">
    <source>
        <dbReference type="EMBL" id="ACD21539.1"/>
    </source>
</evidence>
<keyword evidence="4" id="KW-0001">2Fe-2S</keyword>
<dbReference type="SUPFAM" id="SSF52343">
    <property type="entry name" value="Ferredoxin reductase-like, C-terminal NADP-linked domain"/>
    <property type="match status" value="1"/>
</dbReference>
<dbReference type="InterPro" id="IPR039261">
    <property type="entry name" value="FNR_nucleotide-bd"/>
</dbReference>
<dbReference type="SUPFAM" id="SSF63380">
    <property type="entry name" value="Riboflavin synthase domain-like"/>
    <property type="match status" value="1"/>
</dbReference>
<dbReference type="EMBL" id="CP001054">
    <property type="protein sequence ID" value="ACD21539.1"/>
    <property type="molecule type" value="Genomic_DNA"/>
</dbReference>
<dbReference type="InterPro" id="IPR017927">
    <property type="entry name" value="FAD-bd_FR_type"/>
</dbReference>
<keyword evidence="2" id="KW-0285">Flavoprotein</keyword>
<dbReference type="RefSeq" id="WP_012430916.1">
    <property type="nucleotide sequence ID" value="NC_010679.1"/>
</dbReference>
<gene>
    <name evidence="11" type="ordered locus">Bphyt_7253</name>
</gene>
<keyword evidence="7" id="KW-0408">Iron</keyword>
<evidence type="ECO:0000259" key="9">
    <source>
        <dbReference type="PROSITE" id="PS51085"/>
    </source>
</evidence>
<protein>
    <submittedName>
        <fullName evidence="11">Ferredoxin</fullName>
    </submittedName>
</protein>
<evidence type="ECO:0000256" key="3">
    <source>
        <dbReference type="ARBA" id="ARBA00022643"/>
    </source>
</evidence>
<feature type="domain" description="FAD-binding FR-type" evidence="10">
    <location>
        <begin position="15"/>
        <end position="121"/>
    </location>
</feature>
<keyword evidence="3" id="KW-0288">FMN</keyword>
<dbReference type="PROSITE" id="PS00197">
    <property type="entry name" value="2FE2S_FER_1"/>
    <property type="match status" value="1"/>
</dbReference>
<dbReference type="PROSITE" id="PS51384">
    <property type="entry name" value="FAD_FR"/>
    <property type="match status" value="1"/>
</dbReference>
<evidence type="ECO:0000256" key="5">
    <source>
        <dbReference type="ARBA" id="ARBA00022723"/>
    </source>
</evidence>
<organism evidence="11 12">
    <name type="scientific">Paraburkholderia phytofirmans (strain DSM 17436 / LMG 22146 / PsJN)</name>
    <name type="common">Burkholderia phytofirmans</name>
    <dbReference type="NCBI Taxonomy" id="398527"/>
    <lineage>
        <taxon>Bacteria</taxon>
        <taxon>Pseudomonadati</taxon>
        <taxon>Pseudomonadota</taxon>
        <taxon>Betaproteobacteria</taxon>
        <taxon>Burkholderiales</taxon>
        <taxon>Burkholderiaceae</taxon>
        <taxon>Paraburkholderia</taxon>
    </lineage>
</organism>
<dbReference type="CDD" id="cd06185">
    <property type="entry name" value="PDR_like"/>
    <property type="match status" value="1"/>
</dbReference>
<dbReference type="Pfam" id="PF00970">
    <property type="entry name" value="FAD_binding_6"/>
    <property type="match status" value="1"/>
</dbReference>
<dbReference type="PRINTS" id="PR00409">
    <property type="entry name" value="PHDIOXRDTASE"/>
</dbReference>
<sequence>MSLSTMNGFESKVDADTMHLTVSEVVSLTCNTKLLRLRSTDGRILPRHEAGAHIEVKVTLPDGRQAWNAYSLIGNPADRSVFEIAIKREETGRGGSRYLHDAVSEGGILEARRPVNGFSLDASATSHLLIAGGIGITPIYSLSSQLSRLKIRHRVIYCVRDMEDAPLLERLKQSAFAEVECHADNGQMQRYYDFENLLRDPVDAQRIYVCGPEPFIRAISRICERQQWNRGTVRSENFGGIRGAPNPKLTVHFAKRNKTIVVEQPETIVDAMVRNGLDPLYGCKRGECGICAVSVMSGAPLHRDMFLSEEEKKSQKYMCTCVSWSASEEITLDM</sequence>
<evidence type="ECO:0000256" key="1">
    <source>
        <dbReference type="ARBA" id="ARBA00001917"/>
    </source>
</evidence>
<dbReference type="KEGG" id="bpy:Bphyt_7253"/>
<keyword evidence="11" id="KW-0614">Plasmid</keyword>
<dbReference type="GO" id="GO:0016491">
    <property type="term" value="F:oxidoreductase activity"/>
    <property type="evidence" value="ECO:0007669"/>
    <property type="project" value="UniProtKB-KW"/>
</dbReference>
<dbReference type="PANTHER" id="PTHR47354:SF1">
    <property type="entry name" value="CARNITINE MONOOXYGENASE REDUCTASE SUBUNIT"/>
    <property type="match status" value="1"/>
</dbReference>
<geneLocation type="plasmid" evidence="11 12">
    <name>pBPHYT01</name>
</geneLocation>
<dbReference type="InterPro" id="IPR012675">
    <property type="entry name" value="Beta-grasp_dom_sf"/>
</dbReference>
<comment type="cofactor">
    <cofactor evidence="1">
        <name>FMN</name>
        <dbReference type="ChEBI" id="CHEBI:58210"/>
    </cofactor>
</comment>
<dbReference type="Pfam" id="PF22290">
    <property type="entry name" value="DmmA-like_N"/>
    <property type="match status" value="1"/>
</dbReference>
<dbReference type="Gene3D" id="3.40.50.80">
    <property type="entry name" value="Nucleotide-binding domain of ferredoxin-NADP reductase (FNR) module"/>
    <property type="match status" value="1"/>
</dbReference>
<feature type="domain" description="2Fe-2S ferredoxin-type" evidence="9">
    <location>
        <begin position="247"/>
        <end position="334"/>
    </location>
</feature>
<keyword evidence="8" id="KW-0411">Iron-sulfur</keyword>
<evidence type="ECO:0000256" key="2">
    <source>
        <dbReference type="ARBA" id="ARBA00022630"/>
    </source>
</evidence>
<name>B2TGZ0_PARPJ</name>
<dbReference type="Gene3D" id="2.40.30.10">
    <property type="entry name" value="Translation factors"/>
    <property type="match status" value="1"/>
</dbReference>
<dbReference type="eggNOG" id="COG1018">
    <property type="taxonomic scope" value="Bacteria"/>
</dbReference>
<evidence type="ECO:0000256" key="6">
    <source>
        <dbReference type="ARBA" id="ARBA00023002"/>
    </source>
</evidence>
<reference evidence="11 12" key="1">
    <citation type="journal article" date="2011" name="J. Bacteriol.">
        <title>Complete genome sequence of the plant growth-promoting endophyte Burkholderia phytofirmans strain PsJN.</title>
        <authorList>
            <person name="Weilharter A."/>
            <person name="Mitter B."/>
            <person name="Shin M.V."/>
            <person name="Chain P.S."/>
            <person name="Nowak J."/>
            <person name="Sessitsch A."/>
        </authorList>
    </citation>
    <scope>NUCLEOTIDE SEQUENCE [LARGE SCALE GENOMIC DNA]</scope>
    <source>
        <strain evidence="12">DSM 17436 / LMG 22146 / PsJN</strain>
        <plasmid evidence="11 12">pBPHYT01</plasmid>
    </source>
</reference>
<dbReference type="SUPFAM" id="SSF54292">
    <property type="entry name" value="2Fe-2S ferredoxin-like"/>
    <property type="match status" value="1"/>
</dbReference>